<keyword evidence="2" id="KW-0472">Membrane</keyword>
<dbReference type="EMBL" id="MCRJ01000053">
    <property type="protein sequence ID" value="ODN70344.1"/>
    <property type="molecule type" value="Genomic_DNA"/>
</dbReference>
<keyword evidence="4" id="KW-1185">Reference proteome</keyword>
<dbReference type="RefSeq" id="WP_069306978.1">
    <property type="nucleotide sequence ID" value="NZ_MCRJ01000053.1"/>
</dbReference>
<feature type="region of interest" description="Disordered" evidence="1">
    <location>
        <begin position="131"/>
        <end position="184"/>
    </location>
</feature>
<dbReference type="GO" id="GO:0005886">
    <property type="term" value="C:plasma membrane"/>
    <property type="evidence" value="ECO:0007669"/>
    <property type="project" value="TreeGrafter"/>
</dbReference>
<evidence type="ECO:0000313" key="3">
    <source>
        <dbReference type="EMBL" id="ODN70344.1"/>
    </source>
</evidence>
<dbReference type="PANTHER" id="PTHR34980">
    <property type="entry name" value="INNER MEMBRANE PROTEIN-RELATED-RELATED"/>
    <property type="match status" value="1"/>
</dbReference>
<evidence type="ECO:0008006" key="5">
    <source>
        <dbReference type="Google" id="ProtNLM"/>
    </source>
</evidence>
<dbReference type="Pfam" id="PF05656">
    <property type="entry name" value="DUF805"/>
    <property type="match status" value="1"/>
</dbReference>
<evidence type="ECO:0000256" key="2">
    <source>
        <dbReference type="SAM" id="Phobius"/>
    </source>
</evidence>
<accession>A0A1E3H219</accession>
<sequence>MGFLALLFSPSGRIGRLGYWGVGFLSFFMMIVLWFGLVFVFGGTGFESPDSLSAGSAVLGLALVVVLLAMSISGFMVQIKRWHDRDKSAIWLVMNFVPIIGPIWVLIECGFLPGTPGANTYGTRGALFDPSTFDEDPEPAPVRSVRSVPRVERTEYTPPAPRVATPRPMQGGSGPGKPVFGRRV</sequence>
<evidence type="ECO:0000313" key="4">
    <source>
        <dbReference type="Proteomes" id="UP000094622"/>
    </source>
</evidence>
<organism evidence="3 4">
    <name type="scientific">Methylobrevis pamukkalensis</name>
    <dbReference type="NCBI Taxonomy" id="1439726"/>
    <lineage>
        <taxon>Bacteria</taxon>
        <taxon>Pseudomonadati</taxon>
        <taxon>Pseudomonadota</taxon>
        <taxon>Alphaproteobacteria</taxon>
        <taxon>Hyphomicrobiales</taxon>
        <taxon>Pleomorphomonadaceae</taxon>
        <taxon>Methylobrevis</taxon>
    </lineage>
</organism>
<dbReference type="InterPro" id="IPR008523">
    <property type="entry name" value="DUF805"/>
</dbReference>
<keyword evidence="2" id="KW-0812">Transmembrane</keyword>
<dbReference type="PANTHER" id="PTHR34980:SF3">
    <property type="entry name" value="BLR8105 PROTEIN"/>
    <property type="match status" value="1"/>
</dbReference>
<feature type="transmembrane region" description="Helical" evidence="2">
    <location>
        <begin position="89"/>
        <end position="107"/>
    </location>
</feature>
<gene>
    <name evidence="3" type="ORF">A6302_02322</name>
</gene>
<reference evidence="3 4" key="1">
    <citation type="submission" date="2016-07" db="EMBL/GenBank/DDBJ databases">
        <title>Draft Genome Sequence of Methylobrevis pamukkalensis PK2.</title>
        <authorList>
            <person name="Vasilenko O.V."/>
            <person name="Doronina N.V."/>
            <person name="Shmareva M.N."/>
            <person name="Tarlachkov S.V."/>
            <person name="Mustakhimov I."/>
            <person name="Trotsenko Y.A."/>
        </authorList>
    </citation>
    <scope>NUCLEOTIDE SEQUENCE [LARGE SCALE GENOMIC DNA]</scope>
    <source>
        <strain evidence="3 4">PK2</strain>
    </source>
</reference>
<keyword evidence="2" id="KW-1133">Transmembrane helix</keyword>
<feature type="transmembrane region" description="Helical" evidence="2">
    <location>
        <begin position="54"/>
        <end position="77"/>
    </location>
</feature>
<evidence type="ECO:0000256" key="1">
    <source>
        <dbReference type="SAM" id="MobiDB-lite"/>
    </source>
</evidence>
<dbReference type="AlphaFoldDB" id="A0A1E3H219"/>
<comment type="caution">
    <text evidence="3">The sequence shown here is derived from an EMBL/GenBank/DDBJ whole genome shotgun (WGS) entry which is preliminary data.</text>
</comment>
<proteinExistence type="predicted"/>
<protein>
    <recommendedName>
        <fullName evidence="5">Inner membrane protein YhaI</fullName>
    </recommendedName>
</protein>
<name>A0A1E3H219_9HYPH</name>
<dbReference type="OrthoDB" id="9812349at2"/>
<feature type="transmembrane region" description="Helical" evidence="2">
    <location>
        <begin position="17"/>
        <end position="42"/>
    </location>
</feature>
<dbReference type="Proteomes" id="UP000094622">
    <property type="component" value="Unassembled WGS sequence"/>
</dbReference>